<organism evidence="9 10">
    <name type="scientific">Neobacillus notoginsengisoli</name>
    <dbReference type="NCBI Taxonomy" id="1578198"/>
    <lineage>
        <taxon>Bacteria</taxon>
        <taxon>Bacillati</taxon>
        <taxon>Bacillota</taxon>
        <taxon>Bacilli</taxon>
        <taxon>Bacillales</taxon>
        <taxon>Bacillaceae</taxon>
        <taxon>Neobacillus</taxon>
    </lineage>
</organism>
<feature type="transmembrane region" description="Helical" evidence="7">
    <location>
        <begin position="12"/>
        <end position="31"/>
    </location>
</feature>
<keyword evidence="3 7" id="KW-0812">Transmembrane</keyword>
<evidence type="ECO:0000256" key="1">
    <source>
        <dbReference type="ARBA" id="ARBA00004141"/>
    </source>
</evidence>
<evidence type="ECO:0000256" key="3">
    <source>
        <dbReference type="ARBA" id="ARBA00022692"/>
    </source>
</evidence>
<dbReference type="RefSeq" id="WP_118923588.1">
    <property type="nucleotide sequence ID" value="NZ_QWEG01000014.1"/>
</dbReference>
<keyword evidence="9" id="KW-0645">Protease</keyword>
<dbReference type="Proteomes" id="UP000284416">
    <property type="component" value="Unassembled WGS sequence"/>
</dbReference>
<feature type="transmembrane region" description="Helical" evidence="7">
    <location>
        <begin position="97"/>
        <end position="115"/>
    </location>
</feature>
<comment type="caution">
    <text evidence="9">The sequence shown here is derived from an EMBL/GenBank/DDBJ whole genome shotgun (WGS) entry which is preliminary data.</text>
</comment>
<dbReference type="GO" id="GO:0006508">
    <property type="term" value="P:proteolysis"/>
    <property type="evidence" value="ECO:0007669"/>
    <property type="project" value="UniProtKB-KW"/>
</dbReference>
<dbReference type="AlphaFoldDB" id="A0A417YMI6"/>
<dbReference type="Gene3D" id="1.20.1540.10">
    <property type="entry name" value="Rhomboid-like"/>
    <property type="match status" value="1"/>
</dbReference>
<feature type="transmembrane region" description="Helical" evidence="7">
    <location>
        <begin position="154"/>
        <end position="170"/>
    </location>
</feature>
<evidence type="ECO:0000256" key="7">
    <source>
        <dbReference type="SAM" id="Phobius"/>
    </source>
</evidence>
<sequence>MFARTESLGQFIRYYPVVSVIIAIHLALYLASTLPIFPNYWFFDNFAGVNLYITHGEYWRLLTPIFLHGGFTHLLFNSFSLVLFGPGLERMLGRGKFIFVYLVSGIAANFATYLLEPLTYRHVGSSGAIFGLFGYYVSIVLLRKRTMSRQDSQTIVTIAAISIVMTFLQPNINITAHLFGLLAGFLLGAATGRR</sequence>
<dbReference type="PANTHER" id="PTHR43731">
    <property type="entry name" value="RHOMBOID PROTEASE"/>
    <property type="match status" value="1"/>
</dbReference>
<evidence type="ECO:0000256" key="6">
    <source>
        <dbReference type="ARBA" id="ARBA00023136"/>
    </source>
</evidence>
<evidence type="ECO:0000256" key="4">
    <source>
        <dbReference type="ARBA" id="ARBA00022801"/>
    </source>
</evidence>
<keyword evidence="5 7" id="KW-1133">Transmembrane helix</keyword>
<reference evidence="9 10" key="1">
    <citation type="journal article" date="2017" name="Int. J. Syst. Evol. Microbiol.">
        <title>Bacillus notoginsengisoli sp. nov., a novel bacterium isolated from the rhizosphere of Panax notoginseng.</title>
        <authorList>
            <person name="Zhang M.Y."/>
            <person name="Cheng J."/>
            <person name="Cai Y."/>
            <person name="Zhang T.Y."/>
            <person name="Wu Y.Y."/>
            <person name="Manikprabhu D."/>
            <person name="Li W.J."/>
            <person name="Zhang Y.X."/>
        </authorList>
    </citation>
    <scope>NUCLEOTIDE SEQUENCE [LARGE SCALE GENOMIC DNA]</scope>
    <source>
        <strain evidence="9 10">JCM 30743</strain>
    </source>
</reference>
<dbReference type="Pfam" id="PF01694">
    <property type="entry name" value="Rhomboid"/>
    <property type="match status" value="1"/>
</dbReference>
<accession>A0A417YMI6</accession>
<keyword evidence="4" id="KW-0378">Hydrolase</keyword>
<evidence type="ECO:0000256" key="2">
    <source>
        <dbReference type="ARBA" id="ARBA00009045"/>
    </source>
</evidence>
<feature type="transmembrane region" description="Helical" evidence="7">
    <location>
        <begin position="121"/>
        <end position="142"/>
    </location>
</feature>
<evidence type="ECO:0000259" key="8">
    <source>
        <dbReference type="Pfam" id="PF01694"/>
    </source>
</evidence>
<comment type="similarity">
    <text evidence="2">Belongs to the peptidase S54 family.</text>
</comment>
<feature type="domain" description="Peptidase S54 rhomboid" evidence="8">
    <location>
        <begin position="56"/>
        <end position="193"/>
    </location>
</feature>
<proteinExistence type="inferred from homology"/>
<evidence type="ECO:0000313" key="10">
    <source>
        <dbReference type="Proteomes" id="UP000284416"/>
    </source>
</evidence>
<dbReference type="SUPFAM" id="SSF144091">
    <property type="entry name" value="Rhomboid-like"/>
    <property type="match status" value="1"/>
</dbReference>
<dbReference type="GO" id="GO:0004252">
    <property type="term" value="F:serine-type endopeptidase activity"/>
    <property type="evidence" value="ECO:0007669"/>
    <property type="project" value="InterPro"/>
</dbReference>
<evidence type="ECO:0000313" key="9">
    <source>
        <dbReference type="EMBL" id="RHW34868.1"/>
    </source>
</evidence>
<dbReference type="OrthoDB" id="9813074at2"/>
<dbReference type="GO" id="GO:0016020">
    <property type="term" value="C:membrane"/>
    <property type="evidence" value="ECO:0007669"/>
    <property type="project" value="UniProtKB-SubCell"/>
</dbReference>
<keyword evidence="10" id="KW-1185">Reference proteome</keyword>
<comment type="subcellular location">
    <subcellularLocation>
        <location evidence="1">Membrane</location>
        <topology evidence="1">Multi-pass membrane protein</topology>
    </subcellularLocation>
</comment>
<gene>
    <name evidence="9" type="ORF">D1B31_19595</name>
</gene>
<dbReference type="EMBL" id="QWEG01000014">
    <property type="protein sequence ID" value="RHW34868.1"/>
    <property type="molecule type" value="Genomic_DNA"/>
</dbReference>
<evidence type="ECO:0000256" key="5">
    <source>
        <dbReference type="ARBA" id="ARBA00022989"/>
    </source>
</evidence>
<dbReference type="InterPro" id="IPR022764">
    <property type="entry name" value="Peptidase_S54_rhomboid_dom"/>
</dbReference>
<dbReference type="PANTHER" id="PTHR43731:SF14">
    <property type="entry name" value="PRESENILIN-ASSOCIATED RHOMBOID-LIKE PROTEIN, MITOCHONDRIAL"/>
    <property type="match status" value="1"/>
</dbReference>
<feature type="transmembrane region" description="Helical" evidence="7">
    <location>
        <begin position="65"/>
        <end position="85"/>
    </location>
</feature>
<protein>
    <submittedName>
        <fullName evidence="9">Rhomboid family intramembrane serine protease</fullName>
    </submittedName>
</protein>
<keyword evidence="6 7" id="KW-0472">Membrane</keyword>
<name>A0A417YMI6_9BACI</name>
<dbReference type="InterPro" id="IPR035952">
    <property type="entry name" value="Rhomboid-like_sf"/>
</dbReference>
<dbReference type="InterPro" id="IPR050925">
    <property type="entry name" value="Rhomboid_protease_S54"/>
</dbReference>